<dbReference type="GeneID" id="34560984"/>
<reference evidence="5 6" key="1">
    <citation type="submission" date="2016-09" db="EMBL/GenBank/DDBJ databases">
        <authorList>
            <person name="Capua I."/>
            <person name="De Benedictis P."/>
            <person name="Joannis T."/>
            <person name="Lombin L.H."/>
            <person name="Cattoli G."/>
        </authorList>
    </citation>
    <scope>NUCLEOTIDE SEQUENCE [LARGE SCALE GENOMIC DNA]</scope>
    <source>
        <strain evidence="5 6">IMI 309357</strain>
    </source>
</reference>
<evidence type="ECO:0000313" key="6">
    <source>
        <dbReference type="Proteomes" id="UP000176998"/>
    </source>
</evidence>
<keyword evidence="3" id="KW-1133">Transmembrane helix</keyword>
<dbReference type="PANTHER" id="PTHR24092:SF150">
    <property type="entry name" value="PHOSPHOLIPID-TRANSPORTING ATPASE"/>
    <property type="match status" value="1"/>
</dbReference>
<keyword evidence="2" id="KW-0812">Transmembrane</keyword>
<evidence type="ECO:0000256" key="1">
    <source>
        <dbReference type="ARBA" id="ARBA00004370"/>
    </source>
</evidence>
<dbReference type="EMBL" id="MJBS01000064">
    <property type="protein sequence ID" value="OHE96872.1"/>
    <property type="molecule type" value="Genomic_DNA"/>
</dbReference>
<proteinExistence type="predicted"/>
<dbReference type="GO" id="GO:0005886">
    <property type="term" value="C:plasma membrane"/>
    <property type="evidence" value="ECO:0007669"/>
    <property type="project" value="TreeGrafter"/>
</dbReference>
<dbReference type="Proteomes" id="UP000176998">
    <property type="component" value="Unassembled WGS sequence"/>
</dbReference>
<dbReference type="RefSeq" id="XP_022474028.1">
    <property type="nucleotide sequence ID" value="XM_022619474.1"/>
</dbReference>
<dbReference type="GO" id="GO:0045332">
    <property type="term" value="P:phospholipid translocation"/>
    <property type="evidence" value="ECO:0007669"/>
    <property type="project" value="TreeGrafter"/>
</dbReference>
<organism evidence="5 6">
    <name type="scientific">Colletotrichum orchidophilum</name>
    <dbReference type="NCBI Taxonomy" id="1209926"/>
    <lineage>
        <taxon>Eukaryota</taxon>
        <taxon>Fungi</taxon>
        <taxon>Dikarya</taxon>
        <taxon>Ascomycota</taxon>
        <taxon>Pezizomycotina</taxon>
        <taxon>Sordariomycetes</taxon>
        <taxon>Hypocreomycetidae</taxon>
        <taxon>Glomerellales</taxon>
        <taxon>Glomerellaceae</taxon>
        <taxon>Colletotrichum</taxon>
    </lineage>
</organism>
<evidence type="ECO:0000313" key="5">
    <source>
        <dbReference type="EMBL" id="OHE96872.1"/>
    </source>
</evidence>
<sequence>MTFISNDLEKYHEQSDHPAGVNTAYNLDEIGQISCVFSDKTGTLTENIKTLRRLSIAGMTWSHRMDIPEGLTEITSSTSDLTTEHTLEYNLTALRRTHHRVKQGSRTMFHTDSGVMCAAADKYGQQSMEAKLYSLGGVGPRATKWKAWEGV</sequence>
<dbReference type="AlphaFoldDB" id="A0A1G4B6F6"/>
<evidence type="ECO:0000256" key="4">
    <source>
        <dbReference type="ARBA" id="ARBA00023136"/>
    </source>
</evidence>
<dbReference type="GO" id="GO:0005802">
    <property type="term" value="C:trans-Golgi network"/>
    <property type="evidence" value="ECO:0007669"/>
    <property type="project" value="TreeGrafter"/>
</dbReference>
<dbReference type="GO" id="GO:0140326">
    <property type="term" value="F:ATPase-coupled intramembrane lipid transporter activity"/>
    <property type="evidence" value="ECO:0007669"/>
    <property type="project" value="TreeGrafter"/>
</dbReference>
<name>A0A1G4B6F6_9PEZI</name>
<dbReference type="OrthoDB" id="377733at2759"/>
<evidence type="ECO:0000256" key="3">
    <source>
        <dbReference type="ARBA" id="ARBA00022989"/>
    </source>
</evidence>
<accession>A0A1G4B6F6</accession>
<dbReference type="PROSITE" id="PS00154">
    <property type="entry name" value="ATPASE_E1_E2"/>
    <property type="match status" value="1"/>
</dbReference>
<dbReference type="PANTHER" id="PTHR24092">
    <property type="entry name" value="PROBABLE PHOSPHOLIPID-TRANSPORTING ATPASE"/>
    <property type="match status" value="1"/>
</dbReference>
<dbReference type="STRING" id="1209926.A0A1G4B6F6"/>
<keyword evidence="6" id="KW-1185">Reference proteome</keyword>
<comment type="subcellular location">
    <subcellularLocation>
        <location evidence="1">Membrane</location>
    </subcellularLocation>
</comment>
<dbReference type="InterPro" id="IPR018303">
    <property type="entry name" value="ATPase_P-typ_P_site"/>
</dbReference>
<keyword evidence="4" id="KW-0472">Membrane</keyword>
<comment type="caution">
    <text evidence="5">The sequence shown here is derived from an EMBL/GenBank/DDBJ whole genome shotgun (WGS) entry which is preliminary data.</text>
</comment>
<protein>
    <submittedName>
        <fullName evidence="5">P-type ATPase</fullName>
    </submittedName>
</protein>
<gene>
    <name evidence="5" type="ORF">CORC01_07839</name>
</gene>
<evidence type="ECO:0000256" key="2">
    <source>
        <dbReference type="ARBA" id="ARBA00022692"/>
    </source>
</evidence>